<dbReference type="Pfam" id="PF03732">
    <property type="entry name" value="Retrotrans_gag"/>
    <property type="match status" value="1"/>
</dbReference>
<dbReference type="AlphaFoldDB" id="A0A5K0YD70"/>
<gene>
    <name evidence="3" type="ORF">NYM_LOCUS8961</name>
</gene>
<dbReference type="EMBL" id="LR721777">
    <property type="protein sequence ID" value="VVV75167.1"/>
    <property type="molecule type" value="Genomic_DNA"/>
</dbReference>
<name>A0A5K0YD70_9MAGN</name>
<feature type="domain" description="Retrotransposon gag" evidence="2">
    <location>
        <begin position="3"/>
        <end position="88"/>
    </location>
</feature>
<protein>
    <recommendedName>
        <fullName evidence="2">Retrotransposon gag domain-containing protein</fullName>
    </recommendedName>
</protein>
<evidence type="ECO:0000259" key="2">
    <source>
        <dbReference type="Pfam" id="PF03732"/>
    </source>
</evidence>
<sequence>MDWWKSTLEIRYAGQPSISWKQFRDSFLNTYYPVHARDKNMQEFLDLQQNQMSLEEYITRYRHLEAYCPHFYTTDGARAGKFVRGLREGLRTKVLTSRPRDLDEAVTMARCIEERLGEDTEGSPEESKPAFTRWTNPGEAPPLCRQDKAL</sequence>
<evidence type="ECO:0000313" key="3">
    <source>
        <dbReference type="EMBL" id="VVV75167.1"/>
    </source>
</evidence>
<accession>A0A5K0YD70</accession>
<dbReference type="Gramene" id="NC12G0242310.1">
    <property type="protein sequence ID" value="NC12G0242310.1:cds"/>
    <property type="gene ID" value="NC12G0242310"/>
</dbReference>
<evidence type="ECO:0000256" key="1">
    <source>
        <dbReference type="SAM" id="MobiDB-lite"/>
    </source>
</evidence>
<proteinExistence type="predicted"/>
<feature type="region of interest" description="Disordered" evidence="1">
    <location>
        <begin position="114"/>
        <end position="150"/>
    </location>
</feature>
<reference evidence="3" key="1">
    <citation type="submission" date="2019-09" db="EMBL/GenBank/DDBJ databases">
        <authorList>
            <person name="Zhang L."/>
        </authorList>
    </citation>
    <scope>NUCLEOTIDE SEQUENCE</scope>
</reference>
<organism evidence="3">
    <name type="scientific">Nymphaea colorata</name>
    <name type="common">pocket water lily</name>
    <dbReference type="NCBI Taxonomy" id="210225"/>
    <lineage>
        <taxon>Eukaryota</taxon>
        <taxon>Viridiplantae</taxon>
        <taxon>Streptophyta</taxon>
        <taxon>Embryophyta</taxon>
        <taxon>Tracheophyta</taxon>
        <taxon>Spermatophyta</taxon>
        <taxon>Magnoliopsida</taxon>
        <taxon>Nymphaeales</taxon>
        <taxon>Nymphaeaceae</taxon>
        <taxon>Nymphaea</taxon>
    </lineage>
</organism>
<dbReference type="InterPro" id="IPR005162">
    <property type="entry name" value="Retrotrans_gag_dom"/>
</dbReference>